<dbReference type="WBParaSite" id="SBAD_0001158801-mRNA-1">
    <property type="protein sequence ID" value="SBAD_0001158801-mRNA-1"/>
    <property type="gene ID" value="SBAD_0001158801"/>
</dbReference>
<evidence type="ECO:0000256" key="2">
    <source>
        <dbReference type="ARBA" id="ARBA00007834"/>
    </source>
</evidence>
<dbReference type="GO" id="GO:0120170">
    <property type="term" value="F:intraciliary transport particle B binding"/>
    <property type="evidence" value="ECO:0007669"/>
    <property type="project" value="TreeGrafter"/>
</dbReference>
<dbReference type="InterPro" id="IPR011990">
    <property type="entry name" value="TPR-like_helical_dom_sf"/>
</dbReference>
<dbReference type="OrthoDB" id="95390at2759"/>
<dbReference type="PANTHER" id="PTHR14781">
    <property type="entry name" value="INTRAFLAGELLAR TRANSPORT PROTEIN 56"/>
    <property type="match status" value="1"/>
</dbReference>
<evidence type="ECO:0000256" key="5">
    <source>
        <dbReference type="ARBA" id="ARBA00023273"/>
    </source>
</evidence>
<dbReference type="InterPro" id="IPR030511">
    <property type="entry name" value="TTC26"/>
</dbReference>
<dbReference type="Pfam" id="PF14559">
    <property type="entry name" value="TPR_19"/>
    <property type="match status" value="1"/>
</dbReference>
<evidence type="ECO:0000256" key="3">
    <source>
        <dbReference type="ARBA" id="ARBA00022737"/>
    </source>
</evidence>
<keyword evidence="3" id="KW-0677">Repeat</keyword>
<organism evidence="9">
    <name type="scientific">Soboliphyme baturini</name>
    <dbReference type="NCBI Taxonomy" id="241478"/>
    <lineage>
        <taxon>Eukaryota</taxon>
        <taxon>Metazoa</taxon>
        <taxon>Ecdysozoa</taxon>
        <taxon>Nematoda</taxon>
        <taxon>Enoplea</taxon>
        <taxon>Dorylaimia</taxon>
        <taxon>Dioctophymatida</taxon>
        <taxon>Dioctophymatoidea</taxon>
        <taxon>Soboliphymatidae</taxon>
        <taxon>Soboliphyme</taxon>
    </lineage>
</organism>
<dbReference type="SUPFAM" id="SSF48452">
    <property type="entry name" value="TPR-like"/>
    <property type="match status" value="1"/>
</dbReference>
<reference evidence="9" key="1">
    <citation type="submission" date="2016-06" db="UniProtKB">
        <authorList>
            <consortium name="WormBaseParasite"/>
        </authorList>
    </citation>
    <scope>IDENTIFICATION</scope>
</reference>
<dbReference type="PANTHER" id="PTHR14781:SF0">
    <property type="entry name" value="INTRAFLAGELLAR TRANSPORT PROTEIN 56"/>
    <property type="match status" value="1"/>
</dbReference>
<keyword evidence="5" id="KW-0966">Cell projection</keyword>
<reference evidence="7 8" key="2">
    <citation type="submission" date="2018-11" db="EMBL/GenBank/DDBJ databases">
        <authorList>
            <consortium name="Pathogen Informatics"/>
        </authorList>
    </citation>
    <scope>NUCLEOTIDE SEQUENCE [LARGE SCALE GENOMIC DNA]</scope>
</reference>
<comment type="subcellular location">
    <subcellularLocation>
        <location evidence="1">Cell projection</location>
        <location evidence="1">Cilium</location>
    </subcellularLocation>
</comment>
<protein>
    <submittedName>
        <fullName evidence="9">Tetratricopeptide repeat protein 26</fullName>
    </submittedName>
</protein>
<evidence type="ECO:0000256" key="1">
    <source>
        <dbReference type="ARBA" id="ARBA00004138"/>
    </source>
</evidence>
<dbReference type="GO" id="GO:0035720">
    <property type="term" value="P:intraciliary anterograde transport"/>
    <property type="evidence" value="ECO:0007669"/>
    <property type="project" value="TreeGrafter"/>
</dbReference>
<keyword evidence="8" id="KW-1185">Reference proteome</keyword>
<gene>
    <name evidence="7" type="ORF">SBAD_LOCUS11206</name>
</gene>
<name>A0A183J5Q8_9BILA</name>
<evidence type="ECO:0000256" key="4">
    <source>
        <dbReference type="ARBA" id="ARBA00022803"/>
    </source>
</evidence>
<comment type="similarity">
    <text evidence="2">Belongs to the IFT56 family.</text>
</comment>
<dbReference type="EMBL" id="UZAM01015247">
    <property type="protein sequence ID" value="VDP37962.1"/>
    <property type="molecule type" value="Genomic_DNA"/>
</dbReference>
<accession>A0A183J5Q8</accession>
<evidence type="ECO:0000313" key="7">
    <source>
        <dbReference type="EMBL" id="VDP37962.1"/>
    </source>
</evidence>
<dbReference type="GO" id="GO:0036064">
    <property type="term" value="C:ciliary basal body"/>
    <property type="evidence" value="ECO:0007669"/>
    <property type="project" value="TreeGrafter"/>
</dbReference>
<dbReference type="GO" id="GO:0035735">
    <property type="term" value="P:intraciliary transport involved in cilium assembly"/>
    <property type="evidence" value="ECO:0007669"/>
    <property type="project" value="TreeGrafter"/>
</dbReference>
<feature type="region of interest" description="Disordered" evidence="6">
    <location>
        <begin position="1"/>
        <end position="33"/>
    </location>
</feature>
<dbReference type="GO" id="GO:0097546">
    <property type="term" value="C:ciliary base"/>
    <property type="evidence" value="ECO:0007669"/>
    <property type="project" value="TreeGrafter"/>
</dbReference>
<dbReference type="AlphaFoldDB" id="A0A183J5Q8"/>
<evidence type="ECO:0000313" key="9">
    <source>
        <dbReference type="WBParaSite" id="SBAD_0001158801-mRNA-1"/>
    </source>
</evidence>
<dbReference type="Gene3D" id="1.25.40.10">
    <property type="entry name" value="Tetratricopeptide repeat domain"/>
    <property type="match status" value="2"/>
</dbReference>
<sequence>MVTKPAAKHFDQGNQPKREAVGKMRPGMERDGSAKRPDFLALICNRDYMGALGILTAKEENNSAHLSDKLWSAYCYFHLNDIAKAAEIYESVMEEDEDREKIQLYLACCYLFLGRYKESIACAERSGDCSLKRRVLMHVYQELGKSDQVELQMRKLSDGVEDQLSIASVHFRRGNYQEAIDVYKKIFLEHTEFLALNVYLALCYYKSEYYDVALNELKAFYDRSSLSSTFVKHIVEHNLVMGLDLSDDDLSN</sequence>
<dbReference type="Proteomes" id="UP000270296">
    <property type="component" value="Unassembled WGS sequence"/>
</dbReference>
<evidence type="ECO:0000313" key="8">
    <source>
        <dbReference type="Proteomes" id="UP000270296"/>
    </source>
</evidence>
<feature type="compositionally biased region" description="Basic and acidic residues" evidence="6">
    <location>
        <begin position="8"/>
        <end position="33"/>
    </location>
</feature>
<keyword evidence="4" id="KW-0802">TPR repeat</keyword>
<evidence type="ECO:0000256" key="6">
    <source>
        <dbReference type="SAM" id="MobiDB-lite"/>
    </source>
</evidence>
<proteinExistence type="inferred from homology"/>
<dbReference type="GO" id="GO:0030992">
    <property type="term" value="C:intraciliary transport particle B"/>
    <property type="evidence" value="ECO:0007669"/>
    <property type="project" value="TreeGrafter"/>
</dbReference>